<dbReference type="EMBL" id="BMKP01000002">
    <property type="protein sequence ID" value="GGF03647.1"/>
    <property type="molecule type" value="Genomic_DNA"/>
</dbReference>
<protein>
    <submittedName>
        <fullName evidence="1">Uncharacterized protein</fullName>
    </submittedName>
</protein>
<evidence type="ECO:0000313" key="1">
    <source>
        <dbReference type="EMBL" id="GGF03647.1"/>
    </source>
</evidence>
<sequence>MLLSLTVCCSLDLTINVNGSDGTSSLPQKGSKSTINVVPKDIDYSKKSHHRDMDWEISVAD</sequence>
<evidence type="ECO:0000313" key="2">
    <source>
        <dbReference type="Proteomes" id="UP000655016"/>
    </source>
</evidence>
<keyword evidence="2" id="KW-1185">Reference proteome</keyword>
<accession>A0ABQ1TWE9</accession>
<dbReference type="Proteomes" id="UP000655016">
    <property type="component" value="Unassembled WGS sequence"/>
</dbReference>
<gene>
    <name evidence="1" type="ORF">GCM10011518_10970</name>
</gene>
<name>A0ABQ1TWE9_9FLAO</name>
<reference evidence="2" key="1">
    <citation type="journal article" date="2019" name="Int. J. Syst. Evol. Microbiol.">
        <title>The Global Catalogue of Microorganisms (GCM) 10K type strain sequencing project: providing services to taxonomists for standard genome sequencing and annotation.</title>
        <authorList>
            <consortium name="The Broad Institute Genomics Platform"/>
            <consortium name="The Broad Institute Genome Sequencing Center for Infectious Disease"/>
            <person name="Wu L."/>
            <person name="Ma J."/>
        </authorList>
    </citation>
    <scope>NUCLEOTIDE SEQUENCE [LARGE SCALE GENOMIC DNA]</scope>
    <source>
        <strain evidence="2">CGMCC 1.16060</strain>
    </source>
</reference>
<dbReference type="RefSeq" id="WP_163393608.1">
    <property type="nucleotide sequence ID" value="NZ_BMKP01000002.1"/>
</dbReference>
<proteinExistence type="predicted"/>
<comment type="caution">
    <text evidence="1">The sequence shown here is derived from an EMBL/GenBank/DDBJ whole genome shotgun (WGS) entry which is preliminary data.</text>
</comment>
<organism evidence="1 2">
    <name type="scientific">Flavobacterium limi</name>
    <dbReference type="NCBI Taxonomy" id="2045105"/>
    <lineage>
        <taxon>Bacteria</taxon>
        <taxon>Pseudomonadati</taxon>
        <taxon>Bacteroidota</taxon>
        <taxon>Flavobacteriia</taxon>
        <taxon>Flavobacteriales</taxon>
        <taxon>Flavobacteriaceae</taxon>
        <taxon>Flavobacterium</taxon>
    </lineage>
</organism>